<protein>
    <submittedName>
        <fullName evidence="4">Uncharacterized protein</fullName>
    </submittedName>
</protein>
<accession>Q07NA3</accession>
<dbReference type="AlphaFoldDB" id="Q07NA3"/>
<dbReference type="InterPro" id="IPR036942">
    <property type="entry name" value="Beta-barrel_TonB_sf"/>
</dbReference>
<reference evidence="4" key="1">
    <citation type="submission" date="2006-09" db="EMBL/GenBank/DDBJ databases">
        <title>Complete sequence of Rhodopseudomonas palustris BisA53.</title>
        <authorList>
            <consortium name="US DOE Joint Genome Institute"/>
            <person name="Copeland A."/>
            <person name="Lucas S."/>
            <person name="Lapidus A."/>
            <person name="Barry K."/>
            <person name="Detter J.C."/>
            <person name="Glavina del Rio T."/>
            <person name="Hammon N."/>
            <person name="Israni S."/>
            <person name="Dalin E."/>
            <person name="Tice H."/>
            <person name="Pitluck S."/>
            <person name="Chain P."/>
            <person name="Malfatti S."/>
            <person name="Shin M."/>
            <person name="Vergez L."/>
            <person name="Schmutz J."/>
            <person name="Larimer F."/>
            <person name="Land M."/>
            <person name="Hauser L."/>
            <person name="Pelletier D.A."/>
            <person name="Kyrpides N."/>
            <person name="Kim E."/>
            <person name="Harwood C.S."/>
            <person name="Oda Y."/>
            <person name="Richardson P."/>
        </authorList>
    </citation>
    <scope>NUCLEOTIDE SEQUENCE [LARGE SCALE GENOMIC DNA]</scope>
    <source>
        <strain evidence="4">BisA53</strain>
    </source>
</reference>
<organism evidence="4">
    <name type="scientific">Rhodopseudomonas palustris (strain BisA53)</name>
    <dbReference type="NCBI Taxonomy" id="316055"/>
    <lineage>
        <taxon>Bacteria</taxon>
        <taxon>Pseudomonadati</taxon>
        <taxon>Pseudomonadota</taxon>
        <taxon>Alphaproteobacteria</taxon>
        <taxon>Hyphomicrobiales</taxon>
        <taxon>Nitrobacteraceae</taxon>
        <taxon>Rhodopseudomonas</taxon>
    </lineage>
</organism>
<keyword evidence="3" id="KW-0998">Cell outer membrane</keyword>
<dbReference type="SUPFAM" id="SSF56935">
    <property type="entry name" value="Porins"/>
    <property type="match status" value="1"/>
</dbReference>
<sequence length="66" mass="7425">MRFLDVSRIKVLRGRQGTLFGLNSQAGAVAITTGDPTRKFGSSSTMVRIRKRDRLPELRFVLTQNC</sequence>
<proteinExistence type="predicted"/>
<dbReference type="EMBL" id="CP000463">
    <property type="protein sequence ID" value="ABJ06581.1"/>
    <property type="molecule type" value="Genomic_DNA"/>
</dbReference>
<keyword evidence="2" id="KW-0472">Membrane</keyword>
<evidence type="ECO:0000256" key="3">
    <source>
        <dbReference type="ARBA" id="ARBA00023237"/>
    </source>
</evidence>
<dbReference type="HOGENOM" id="CLU_2828399_0_0_5"/>
<dbReference type="GO" id="GO:0009279">
    <property type="term" value="C:cell outer membrane"/>
    <property type="evidence" value="ECO:0007669"/>
    <property type="project" value="UniProtKB-SubCell"/>
</dbReference>
<name>Q07NA3_RHOP5</name>
<dbReference type="Gene3D" id="2.40.170.20">
    <property type="entry name" value="TonB-dependent receptor, beta-barrel domain"/>
    <property type="match status" value="1"/>
</dbReference>
<evidence type="ECO:0000256" key="1">
    <source>
        <dbReference type="ARBA" id="ARBA00004442"/>
    </source>
</evidence>
<dbReference type="STRING" id="316055.RPE_2644"/>
<comment type="subcellular location">
    <subcellularLocation>
        <location evidence="1">Cell outer membrane</location>
    </subcellularLocation>
</comment>
<evidence type="ECO:0000256" key="2">
    <source>
        <dbReference type="ARBA" id="ARBA00023136"/>
    </source>
</evidence>
<dbReference type="KEGG" id="rpe:RPE_2644"/>
<evidence type="ECO:0000313" key="4">
    <source>
        <dbReference type="EMBL" id="ABJ06581.1"/>
    </source>
</evidence>
<gene>
    <name evidence="4" type="ordered locus">RPE_2644</name>
</gene>